<dbReference type="AlphaFoldDB" id="A0A0E9XM72"/>
<evidence type="ECO:0000313" key="1">
    <source>
        <dbReference type="EMBL" id="JAI02936.1"/>
    </source>
</evidence>
<reference evidence="1" key="2">
    <citation type="journal article" date="2015" name="Fish Shellfish Immunol.">
        <title>Early steps in the European eel (Anguilla anguilla)-Vibrio vulnificus interaction in the gills: Role of the RtxA13 toxin.</title>
        <authorList>
            <person name="Callol A."/>
            <person name="Pajuelo D."/>
            <person name="Ebbesson L."/>
            <person name="Teles M."/>
            <person name="MacKenzie S."/>
            <person name="Amaro C."/>
        </authorList>
    </citation>
    <scope>NUCLEOTIDE SEQUENCE</scope>
</reference>
<sequence>MQIIEQIINYVLGMLRIASNSSSWNVQLLFLDYVLLFQLCYKTCGRFLSSDSYFLVNIAFE</sequence>
<accession>A0A0E9XM72</accession>
<proteinExistence type="predicted"/>
<reference evidence="1" key="1">
    <citation type="submission" date="2014-11" db="EMBL/GenBank/DDBJ databases">
        <authorList>
            <person name="Amaro Gonzalez C."/>
        </authorList>
    </citation>
    <scope>NUCLEOTIDE SEQUENCE</scope>
</reference>
<dbReference type="EMBL" id="GBXM01005642">
    <property type="protein sequence ID" value="JAI02936.1"/>
    <property type="molecule type" value="Transcribed_RNA"/>
</dbReference>
<name>A0A0E9XM72_ANGAN</name>
<organism evidence="1">
    <name type="scientific">Anguilla anguilla</name>
    <name type="common">European freshwater eel</name>
    <name type="synonym">Muraena anguilla</name>
    <dbReference type="NCBI Taxonomy" id="7936"/>
    <lineage>
        <taxon>Eukaryota</taxon>
        <taxon>Metazoa</taxon>
        <taxon>Chordata</taxon>
        <taxon>Craniata</taxon>
        <taxon>Vertebrata</taxon>
        <taxon>Euteleostomi</taxon>
        <taxon>Actinopterygii</taxon>
        <taxon>Neopterygii</taxon>
        <taxon>Teleostei</taxon>
        <taxon>Anguilliformes</taxon>
        <taxon>Anguillidae</taxon>
        <taxon>Anguilla</taxon>
    </lineage>
</organism>
<protein>
    <submittedName>
        <fullName evidence="1">Uncharacterized protein</fullName>
    </submittedName>
</protein>